<protein>
    <recommendedName>
        <fullName evidence="3">SWIM-type domain-containing protein</fullName>
    </recommendedName>
</protein>
<proteinExistence type="predicted"/>
<dbReference type="GO" id="GO:0005634">
    <property type="term" value="C:nucleus"/>
    <property type="evidence" value="ECO:0007669"/>
    <property type="project" value="TreeGrafter"/>
</dbReference>
<name>A0AA88H9C6_ARTSF</name>
<dbReference type="AlphaFoldDB" id="A0AA88H9C6"/>
<comment type="caution">
    <text evidence="1">The sequence shown here is derived from an EMBL/GenBank/DDBJ whole genome shotgun (WGS) entry which is preliminary data.</text>
</comment>
<dbReference type="Proteomes" id="UP001187531">
    <property type="component" value="Unassembled WGS sequence"/>
</dbReference>
<evidence type="ECO:0000313" key="1">
    <source>
        <dbReference type="EMBL" id="KAK2707333.1"/>
    </source>
</evidence>
<evidence type="ECO:0008006" key="3">
    <source>
        <dbReference type="Google" id="ProtNLM"/>
    </source>
</evidence>
<sequence length="371" mass="41374">MTVRFQNSNGRATNLTVVSMDKKKILSGLTKWSRRGITTCTCGAVNGTKAFNCKKCGKALKAKASSVKKAQLSEIGCAVRLVGPDVDKIFSVHVPNNGLNFRSFVQIFSSEAEGNWGLCYVVNCPTNTQGKDGCDDSPCSHIQSALDCCKSAKPLKILESFFSHLQAPPDIGEELKELSSIPYEVVQMVNSYHFVVKCSDKSDVPLGFVHCYFNLAKIKAICDCFMYSNRNHIPVCEHLYACFWAMLSDGKLQSEYSAILLKYLPGRFDGVPETAAKLRKEYSMDGESSLVNFDFPILTPLVQTPARVKHRTLRCQSSEKNAGEIRLTSNSHNSESWKFSEWLSSAVERINQQMHFELEGKPEPIIFHIPE</sequence>
<dbReference type="EMBL" id="JAVRJZ010000019">
    <property type="protein sequence ID" value="KAK2707333.1"/>
    <property type="molecule type" value="Genomic_DNA"/>
</dbReference>
<dbReference type="PANTHER" id="PTHR13518:SF1">
    <property type="entry name" value="C2ORF42 HOMOLOG"/>
    <property type="match status" value="1"/>
</dbReference>
<dbReference type="PANTHER" id="PTHR13518">
    <property type="entry name" value="PUTATIVE TREBLE-CLEF ZINC-FINGER C2ORF42 FAMILY MEMBER"/>
    <property type="match status" value="1"/>
</dbReference>
<dbReference type="InterPro" id="IPR026049">
    <property type="entry name" value="C2orf42"/>
</dbReference>
<feature type="non-terminal residue" evidence="1">
    <location>
        <position position="371"/>
    </location>
</feature>
<accession>A0AA88H9C6</accession>
<reference evidence="1" key="1">
    <citation type="submission" date="2023-07" db="EMBL/GenBank/DDBJ databases">
        <title>Chromosome-level genome assembly of Artemia franciscana.</title>
        <authorList>
            <person name="Jo E."/>
        </authorList>
    </citation>
    <scope>NUCLEOTIDE SEQUENCE</scope>
    <source>
        <tissue evidence="1">Whole body</tissue>
    </source>
</reference>
<organism evidence="1 2">
    <name type="scientific">Artemia franciscana</name>
    <name type="common">Brine shrimp</name>
    <name type="synonym">Artemia sanfranciscana</name>
    <dbReference type="NCBI Taxonomy" id="6661"/>
    <lineage>
        <taxon>Eukaryota</taxon>
        <taxon>Metazoa</taxon>
        <taxon>Ecdysozoa</taxon>
        <taxon>Arthropoda</taxon>
        <taxon>Crustacea</taxon>
        <taxon>Branchiopoda</taxon>
        <taxon>Anostraca</taxon>
        <taxon>Artemiidae</taxon>
        <taxon>Artemia</taxon>
    </lineage>
</organism>
<keyword evidence="2" id="KW-1185">Reference proteome</keyword>
<evidence type="ECO:0000313" key="2">
    <source>
        <dbReference type="Proteomes" id="UP001187531"/>
    </source>
</evidence>
<gene>
    <name evidence="1" type="ORF">QYM36_015125</name>
</gene>